<dbReference type="Pfam" id="PF02023">
    <property type="entry name" value="SCAN"/>
    <property type="match status" value="1"/>
</dbReference>
<proteinExistence type="predicted"/>
<keyword evidence="3" id="KW-1185">Reference proteome</keyword>
<evidence type="ECO:0000313" key="2">
    <source>
        <dbReference type="EMBL" id="KYO27357.1"/>
    </source>
</evidence>
<dbReference type="EMBL" id="AKHW03005226">
    <property type="protein sequence ID" value="KYO27357.1"/>
    <property type="molecule type" value="Genomic_DNA"/>
</dbReference>
<protein>
    <recommendedName>
        <fullName evidence="1">SCAN box domain-containing protein</fullName>
    </recommendedName>
</protein>
<gene>
    <name evidence="2" type="ORF">Y1Q_0021272</name>
</gene>
<feature type="domain" description="SCAN box" evidence="1">
    <location>
        <begin position="74"/>
        <end position="131"/>
    </location>
</feature>
<dbReference type="AlphaFoldDB" id="A0A151MS55"/>
<reference evidence="2 3" key="1">
    <citation type="journal article" date="2012" name="Genome Biol.">
        <title>Sequencing three crocodilian genomes to illuminate the evolution of archosaurs and amniotes.</title>
        <authorList>
            <person name="St John J.A."/>
            <person name="Braun E.L."/>
            <person name="Isberg S.R."/>
            <person name="Miles L.G."/>
            <person name="Chong A.Y."/>
            <person name="Gongora J."/>
            <person name="Dalzell P."/>
            <person name="Moran C."/>
            <person name="Bed'hom B."/>
            <person name="Abzhanov A."/>
            <person name="Burgess S.C."/>
            <person name="Cooksey A.M."/>
            <person name="Castoe T.A."/>
            <person name="Crawford N.G."/>
            <person name="Densmore L.D."/>
            <person name="Drew J.C."/>
            <person name="Edwards S.V."/>
            <person name="Faircloth B.C."/>
            <person name="Fujita M.K."/>
            <person name="Greenwold M.J."/>
            <person name="Hoffmann F.G."/>
            <person name="Howard J.M."/>
            <person name="Iguchi T."/>
            <person name="Janes D.E."/>
            <person name="Khan S.Y."/>
            <person name="Kohno S."/>
            <person name="de Koning A.J."/>
            <person name="Lance S.L."/>
            <person name="McCarthy F.M."/>
            <person name="McCormack J.E."/>
            <person name="Merchant M.E."/>
            <person name="Peterson D.G."/>
            <person name="Pollock D.D."/>
            <person name="Pourmand N."/>
            <person name="Raney B.J."/>
            <person name="Roessler K.A."/>
            <person name="Sanford J.R."/>
            <person name="Sawyer R.H."/>
            <person name="Schmidt C.J."/>
            <person name="Triplett E.W."/>
            <person name="Tuberville T.D."/>
            <person name="Venegas-Anaya M."/>
            <person name="Howard J.T."/>
            <person name="Jarvis E.D."/>
            <person name="Guillette L.J.Jr."/>
            <person name="Glenn T.C."/>
            <person name="Green R.E."/>
            <person name="Ray D.A."/>
        </authorList>
    </citation>
    <scope>NUCLEOTIDE SEQUENCE [LARGE SCALE GENOMIC DNA]</scope>
    <source>
        <strain evidence="2">KSC_2009_1</strain>
    </source>
</reference>
<dbReference type="PROSITE" id="PS50804">
    <property type="entry name" value="SCAN_BOX"/>
    <property type="match status" value="1"/>
</dbReference>
<comment type="caution">
    <text evidence="2">The sequence shown here is derived from an EMBL/GenBank/DDBJ whole genome shotgun (WGS) entry which is preliminary data.</text>
</comment>
<dbReference type="InterPro" id="IPR038269">
    <property type="entry name" value="SCAN_sf"/>
</dbReference>
<dbReference type="SUPFAM" id="SSF47353">
    <property type="entry name" value="Retrovirus capsid dimerization domain-like"/>
    <property type="match status" value="1"/>
</dbReference>
<evidence type="ECO:0000313" key="3">
    <source>
        <dbReference type="Proteomes" id="UP000050525"/>
    </source>
</evidence>
<organism evidence="2 3">
    <name type="scientific">Alligator mississippiensis</name>
    <name type="common">American alligator</name>
    <dbReference type="NCBI Taxonomy" id="8496"/>
    <lineage>
        <taxon>Eukaryota</taxon>
        <taxon>Metazoa</taxon>
        <taxon>Chordata</taxon>
        <taxon>Craniata</taxon>
        <taxon>Vertebrata</taxon>
        <taxon>Euteleostomi</taxon>
        <taxon>Archelosauria</taxon>
        <taxon>Archosauria</taxon>
        <taxon>Crocodylia</taxon>
        <taxon>Alligatoridae</taxon>
        <taxon>Alligatorinae</taxon>
        <taxon>Alligator</taxon>
    </lineage>
</organism>
<accession>A0A151MS55</accession>
<dbReference type="Proteomes" id="UP000050525">
    <property type="component" value="Unassembled WGS sequence"/>
</dbReference>
<evidence type="ECO:0000259" key="1">
    <source>
        <dbReference type="PROSITE" id="PS50804"/>
    </source>
</evidence>
<sequence>MTGEDDVEAYLEAFERAVMATKWDPGSWTAKLGPLIIGPTQAAYRASNRTEDSDYSKVKAAILYRLEISPETYRHKFRAKKGPEYSQPRLLVQTLRDLVKRWLQPEEHTVKEVVDKKILEQFLTDLTGSTQ</sequence>
<dbReference type="InterPro" id="IPR003309">
    <property type="entry name" value="SCAN_dom"/>
</dbReference>
<dbReference type="PANTHER" id="PTHR46888">
    <property type="entry name" value="ZINC KNUCKLE DOMAINCONTAINING PROTEIN-RELATED"/>
    <property type="match status" value="1"/>
</dbReference>
<name>A0A151MS55_ALLMI</name>
<dbReference type="Gene3D" id="1.10.4020.10">
    <property type="entry name" value="DNA breaking-rejoining enzymes"/>
    <property type="match status" value="1"/>
</dbReference>
<dbReference type="PANTHER" id="PTHR46888:SF1">
    <property type="entry name" value="RIBONUCLEASE H"/>
    <property type="match status" value="1"/>
</dbReference>